<keyword evidence="3" id="KW-1185">Reference proteome</keyword>
<sequence length="814" mass="90709">MAKPNWTSADEIGMQLALAEATKSREQGGIPIGSALVVLDDAEPNGCKILGFGHNERIQKYSPTLHGEISALENAGRLKAEVYRRSTIVSSCIIYSCSCHVDMGAFYPCSMCSGAISLYKIPRVVIGENQNFKGDEDLLRIRGVEIVVLDNPECKRLMQSFISENREDSGLRKLVRYKLRRGFYRRLTTPQTTTATTQPRLKQLTMQVAHHPAHSSLTVYAGSPVGPVKDDLPYLADQFDIGGRPSFHTNLNVLKVKLGQGSSQADVDYFVAFIRARLPNFPWQVVSITTDSTVWSPNVESKVQGCLPPDLIVLVTVFDKVSMIQCTTLKYVHKLFPPLIATFASIPLDKVLHTVAISKVFQLPTLRSLVIHPPQSVSTFHGRKTTILVVQILLESLRCATALERASIPLDLGSDIRQVIEILKTIPEFRTLELTKPITSNMSTLEEQDRIALESALLALESFPGLDALYIERTVVTPLIQLMGERMFLQASISPHPVFARFQISMQVSFQPAPTTETLRFGLPVGPVKDNTSFIQDNTFLEGRPSFDTDSNMLEIKLGRETTDIDVYNLVNFIRSRGFVLPWNVVSITADANIWTTDVESKIQGCLPAHPVTIITRYYKDDNIQETTVHYVHDDFPPLTSSFAIIPADSILRAVQASRIFQLPSLQSLIINPPRSVSEFFERQTDIVQVLLRSLKGVPALRKASITLDFAVDVKQIIEALKLIPSFVVLELSKPTTFAIATLKAPDHIILENALLRALEPFPGLEELVVDQSAVSTMVEEMGLRMFNERLVINDKGLIIFRTPLPLLFQPVHF</sequence>
<feature type="domain" description="CMP/dCMP-type deaminase" evidence="1">
    <location>
        <begin position="8"/>
        <end position="145"/>
    </location>
</feature>
<accession>A0A409VIX9</accession>
<dbReference type="GO" id="GO:0046087">
    <property type="term" value="P:cytidine metabolic process"/>
    <property type="evidence" value="ECO:0007669"/>
    <property type="project" value="TreeGrafter"/>
</dbReference>
<dbReference type="PANTHER" id="PTHR11079">
    <property type="entry name" value="CYTOSINE DEAMINASE FAMILY MEMBER"/>
    <property type="match status" value="1"/>
</dbReference>
<reference evidence="2 3" key="1">
    <citation type="journal article" date="2018" name="Evol. Lett.">
        <title>Horizontal gene cluster transfer increased hallucinogenic mushroom diversity.</title>
        <authorList>
            <person name="Reynolds H.T."/>
            <person name="Vijayakumar V."/>
            <person name="Gluck-Thaler E."/>
            <person name="Korotkin H.B."/>
            <person name="Matheny P.B."/>
            <person name="Slot J.C."/>
        </authorList>
    </citation>
    <scope>NUCLEOTIDE SEQUENCE [LARGE SCALE GENOMIC DNA]</scope>
    <source>
        <strain evidence="2 3">SRW20</strain>
    </source>
</reference>
<dbReference type="GO" id="GO:0008835">
    <property type="term" value="F:diaminohydroxyphosphoribosylaminopyrimidine deaminase activity"/>
    <property type="evidence" value="ECO:0007669"/>
    <property type="project" value="TreeGrafter"/>
</dbReference>
<dbReference type="InterPro" id="IPR002125">
    <property type="entry name" value="CMP_dCMP_dom"/>
</dbReference>
<dbReference type="GO" id="GO:0005737">
    <property type="term" value="C:cytoplasm"/>
    <property type="evidence" value="ECO:0007669"/>
    <property type="project" value="TreeGrafter"/>
</dbReference>
<dbReference type="Pfam" id="PF00383">
    <property type="entry name" value="dCMP_cyt_deam_1"/>
    <property type="match status" value="1"/>
</dbReference>
<dbReference type="OrthoDB" id="408702at2759"/>
<dbReference type="InterPro" id="IPR016193">
    <property type="entry name" value="Cytidine_deaminase-like"/>
</dbReference>
<proteinExistence type="predicted"/>
<evidence type="ECO:0000259" key="1">
    <source>
        <dbReference type="PROSITE" id="PS51747"/>
    </source>
</evidence>
<dbReference type="AlphaFoldDB" id="A0A409VIX9"/>
<organism evidence="2 3">
    <name type="scientific">Gymnopilus dilepis</name>
    <dbReference type="NCBI Taxonomy" id="231916"/>
    <lineage>
        <taxon>Eukaryota</taxon>
        <taxon>Fungi</taxon>
        <taxon>Dikarya</taxon>
        <taxon>Basidiomycota</taxon>
        <taxon>Agaricomycotina</taxon>
        <taxon>Agaricomycetes</taxon>
        <taxon>Agaricomycetidae</taxon>
        <taxon>Agaricales</taxon>
        <taxon>Agaricineae</taxon>
        <taxon>Hymenogastraceae</taxon>
        <taxon>Gymnopilus</taxon>
    </lineage>
</organism>
<dbReference type="PANTHER" id="PTHR11079:SF190">
    <property type="entry name" value="CYTOSINE DEAMINASE"/>
    <property type="match status" value="1"/>
</dbReference>
<dbReference type="Gene3D" id="3.40.140.10">
    <property type="entry name" value="Cytidine Deaminase, domain 2"/>
    <property type="match status" value="1"/>
</dbReference>
<comment type="caution">
    <text evidence="2">The sequence shown here is derived from an EMBL/GenBank/DDBJ whole genome shotgun (WGS) entry which is preliminary data.</text>
</comment>
<dbReference type="Proteomes" id="UP000284706">
    <property type="component" value="Unassembled WGS sequence"/>
</dbReference>
<gene>
    <name evidence="2" type="ORF">CVT26_010940</name>
</gene>
<dbReference type="EMBL" id="NHYE01005635">
    <property type="protein sequence ID" value="PPQ66239.1"/>
    <property type="molecule type" value="Genomic_DNA"/>
</dbReference>
<dbReference type="SUPFAM" id="SSF53927">
    <property type="entry name" value="Cytidine deaminase-like"/>
    <property type="match status" value="1"/>
</dbReference>
<dbReference type="GO" id="GO:0004131">
    <property type="term" value="F:cytosine deaminase activity"/>
    <property type="evidence" value="ECO:0007669"/>
    <property type="project" value="TreeGrafter"/>
</dbReference>
<dbReference type="STRING" id="231916.A0A409VIX9"/>
<evidence type="ECO:0000313" key="2">
    <source>
        <dbReference type="EMBL" id="PPQ66239.1"/>
    </source>
</evidence>
<dbReference type="GO" id="GO:0005634">
    <property type="term" value="C:nucleus"/>
    <property type="evidence" value="ECO:0007669"/>
    <property type="project" value="TreeGrafter"/>
</dbReference>
<dbReference type="GO" id="GO:0019858">
    <property type="term" value="P:cytosine metabolic process"/>
    <property type="evidence" value="ECO:0007669"/>
    <property type="project" value="TreeGrafter"/>
</dbReference>
<evidence type="ECO:0000313" key="3">
    <source>
        <dbReference type="Proteomes" id="UP000284706"/>
    </source>
</evidence>
<dbReference type="InParanoid" id="A0A409VIX9"/>
<protein>
    <recommendedName>
        <fullName evidence="1">CMP/dCMP-type deaminase domain-containing protein</fullName>
    </recommendedName>
</protein>
<name>A0A409VIX9_9AGAR</name>
<dbReference type="CDD" id="cd01285">
    <property type="entry name" value="nucleoside_deaminase"/>
    <property type="match status" value="1"/>
</dbReference>
<dbReference type="PROSITE" id="PS51747">
    <property type="entry name" value="CYT_DCMP_DEAMINASES_2"/>
    <property type="match status" value="1"/>
</dbReference>
<dbReference type="GO" id="GO:0008655">
    <property type="term" value="P:pyrimidine-containing compound salvage"/>
    <property type="evidence" value="ECO:0007669"/>
    <property type="project" value="TreeGrafter"/>
</dbReference>